<dbReference type="EMBL" id="BROQ01000068">
    <property type="protein sequence ID" value="GKZ23507.1"/>
    <property type="molecule type" value="Genomic_DNA"/>
</dbReference>
<dbReference type="Proteomes" id="UP001143548">
    <property type="component" value="Unassembled WGS sequence"/>
</dbReference>
<dbReference type="SUPFAM" id="SSF56968">
    <property type="entry name" value="Lipovitellin-phosvitin complex, beta-sheet shell regions"/>
    <property type="match status" value="1"/>
</dbReference>
<proteinExistence type="predicted"/>
<dbReference type="InterPro" id="IPR015819">
    <property type="entry name" value="Lipid_transp_b-sht_shell"/>
</dbReference>
<evidence type="ECO:0000313" key="2">
    <source>
        <dbReference type="Proteomes" id="UP001143548"/>
    </source>
</evidence>
<comment type="caution">
    <text evidence="1">The sequence shown here is derived from an EMBL/GenBank/DDBJ whole genome shotgun (WGS) entry which is preliminary data.</text>
</comment>
<sequence>MSETEASKRLQSSLDTDKGRFNEITALSQKAINDGMSQLLKNHTDLTEVKASMEGIGTLDAKLQSSQLSLDVTGQQDVVSMYYCTLGSGTLHLIISPEKTFDVSNWTIAWTCTLDKEVIDPSSDEFKQVKTQIMQPGDYSISSLFFAFTNDHIIFFDRENSTFNGADLSDDQKSYLGLILGHWYTDPDTSKWKDRQKRTLAYALHTDKPETVNEEAPSFPPTSLKLQTYPYIASNETKPGQGLGSAGDNNMLLYLQMTDKRPFPDVRLLEYSGNYVSKGMNGTIIIDRDIIWDSYLFRTTAPKLLSQFNVYTYAWVASASNPSLFGEQWSIGLGDPSHSSDASFYAWKQSGSDNLTWTWTPSNEEQKYNNTYQSDAGWNKLNITCTTSNTLSTASGTGDIKASGTTDVTIVCQAVATTYPMVAEYDYTIHVKITWETNITVTTTDGGLKFSLNLPTDLTKVFEVKADPLQWKGDTGGFDKLDEVKTRYQKFQDQLVKQFQSTSFGEAEKSLEGDLNNSARFVIPGKGSLEYKNPIFNNKGDMMIEADYIV</sequence>
<gene>
    <name evidence="1" type="ORF">AbraCBS73388_009880</name>
</gene>
<protein>
    <submittedName>
        <fullName evidence="1">Uncharacterized protein</fullName>
    </submittedName>
</protein>
<organism evidence="1 2">
    <name type="scientific">Aspergillus brasiliensis</name>
    <dbReference type="NCBI Taxonomy" id="319629"/>
    <lineage>
        <taxon>Eukaryota</taxon>
        <taxon>Fungi</taxon>
        <taxon>Dikarya</taxon>
        <taxon>Ascomycota</taxon>
        <taxon>Pezizomycotina</taxon>
        <taxon>Eurotiomycetes</taxon>
        <taxon>Eurotiomycetidae</taxon>
        <taxon>Eurotiales</taxon>
        <taxon>Aspergillaceae</taxon>
        <taxon>Aspergillus</taxon>
        <taxon>Aspergillus subgen. Circumdati</taxon>
    </lineage>
</organism>
<accession>A0A9W5YV04</accession>
<dbReference type="GO" id="GO:0005319">
    <property type="term" value="F:lipid transporter activity"/>
    <property type="evidence" value="ECO:0007669"/>
    <property type="project" value="InterPro"/>
</dbReference>
<dbReference type="AlphaFoldDB" id="A0A9W5YV04"/>
<reference evidence="1" key="1">
    <citation type="submission" date="2022-07" db="EMBL/GenBank/DDBJ databases">
        <title>Taxonomy of Aspergillus series Nigri: significant species reduction supported by multi-species coalescent approaches.</title>
        <authorList>
            <person name="Bian C."/>
            <person name="Kusuya Y."/>
            <person name="Sklenar F."/>
            <person name="D'hooge E."/>
            <person name="Yaguchi T."/>
            <person name="Takahashi H."/>
            <person name="Hubka V."/>
        </authorList>
    </citation>
    <scope>NUCLEOTIDE SEQUENCE</scope>
    <source>
        <strain evidence="1">CBS 733.88</strain>
    </source>
</reference>
<evidence type="ECO:0000313" key="1">
    <source>
        <dbReference type="EMBL" id="GKZ23507.1"/>
    </source>
</evidence>
<name>A0A9W5YV04_9EURO</name>